<dbReference type="PANTHER" id="PTHR10174:SF222">
    <property type="entry name" value="GH10083P-RELATED"/>
    <property type="match status" value="1"/>
</dbReference>
<dbReference type="Gene3D" id="3.40.525.10">
    <property type="entry name" value="CRAL-TRIO lipid binding domain"/>
    <property type="match status" value="1"/>
</dbReference>
<dbReference type="CDD" id="cd00170">
    <property type="entry name" value="SEC14"/>
    <property type="match status" value="1"/>
</dbReference>
<dbReference type="PANTHER" id="PTHR10174">
    <property type="entry name" value="ALPHA-TOCOPHEROL TRANSFER PROTEIN-RELATED"/>
    <property type="match status" value="1"/>
</dbReference>
<dbReference type="InterPro" id="IPR036865">
    <property type="entry name" value="CRAL-TRIO_dom_sf"/>
</dbReference>
<dbReference type="EMBL" id="GBBI01004441">
    <property type="protein sequence ID" value="JAC14271.1"/>
    <property type="molecule type" value="mRNA"/>
</dbReference>
<dbReference type="InterPro" id="IPR001251">
    <property type="entry name" value="CRAL-TRIO_dom"/>
</dbReference>
<dbReference type="SMART" id="SM00516">
    <property type="entry name" value="SEC14"/>
    <property type="match status" value="1"/>
</dbReference>
<proteinExistence type="evidence at transcript level"/>
<dbReference type="GO" id="GO:0016020">
    <property type="term" value="C:membrane"/>
    <property type="evidence" value="ECO:0007669"/>
    <property type="project" value="TreeGrafter"/>
</dbReference>
<dbReference type="AlphaFoldDB" id="A0A023EZQ4"/>
<reference evidence="2" key="1">
    <citation type="journal article" date="2014" name="PLoS Negl. Trop. Dis.">
        <title>An updated insight into the Sialotranscriptome of Triatoma infestans: developmental stage and geographic variations.</title>
        <authorList>
            <person name="Schwarz A."/>
            <person name="Medrano-Mercado N."/>
            <person name="Schaub G.A."/>
            <person name="Struchiner C.J."/>
            <person name="Bargues M.D."/>
            <person name="Levy M.Z."/>
            <person name="Ribeiro J.M."/>
        </authorList>
    </citation>
    <scope>NUCLEOTIDE SEQUENCE</scope>
    <source>
        <strain evidence="2">Chile</strain>
        <tissue evidence="2">Salivary glands</tissue>
    </source>
</reference>
<evidence type="ECO:0000313" key="2">
    <source>
        <dbReference type="EMBL" id="JAC14271.1"/>
    </source>
</evidence>
<dbReference type="PROSITE" id="PS50191">
    <property type="entry name" value="CRAL_TRIO"/>
    <property type="match status" value="1"/>
</dbReference>
<feature type="domain" description="CRAL-TRIO" evidence="1">
    <location>
        <begin position="84"/>
        <end position="243"/>
    </location>
</feature>
<organism evidence="2">
    <name type="scientific">Triatoma infestans</name>
    <name type="common">Assassin bug</name>
    <dbReference type="NCBI Taxonomy" id="30076"/>
    <lineage>
        <taxon>Eukaryota</taxon>
        <taxon>Metazoa</taxon>
        <taxon>Ecdysozoa</taxon>
        <taxon>Arthropoda</taxon>
        <taxon>Hexapoda</taxon>
        <taxon>Insecta</taxon>
        <taxon>Pterygota</taxon>
        <taxon>Neoptera</taxon>
        <taxon>Paraneoptera</taxon>
        <taxon>Hemiptera</taxon>
        <taxon>Heteroptera</taxon>
        <taxon>Panheteroptera</taxon>
        <taxon>Cimicomorpha</taxon>
        <taxon>Reduviidae</taxon>
        <taxon>Triatominae</taxon>
        <taxon>Triatoma</taxon>
    </lineage>
</organism>
<accession>A0A023EZQ4</accession>
<name>A0A023EZQ4_TRIIF</name>
<dbReference type="Pfam" id="PF00650">
    <property type="entry name" value="CRAL_TRIO"/>
    <property type="match status" value="1"/>
</dbReference>
<feature type="non-terminal residue" evidence="2">
    <location>
        <position position="1"/>
    </location>
</feature>
<dbReference type="SUPFAM" id="SSF52087">
    <property type="entry name" value="CRAL/TRIO domain"/>
    <property type="match status" value="1"/>
</dbReference>
<protein>
    <submittedName>
        <fullName evidence="2">Putative phosphatidylinositol transfer protein sec14</fullName>
    </submittedName>
</protein>
<dbReference type="GO" id="GO:1902936">
    <property type="term" value="F:phosphatidylinositol bisphosphate binding"/>
    <property type="evidence" value="ECO:0007669"/>
    <property type="project" value="TreeGrafter"/>
</dbReference>
<sequence length="298" mass="34601">KLFAKLGITEESLKADVEYLMNWMEKQPHLPSMPHANLNEWIANQIIMAKNSMEKTKYSIERYCTARTMCPELFIDRDIINNQALSLSFENLTISYLPGLSPRLHKVCIVRIETPESEEFNFESHMKRCLMVMEYYLKEGLDFTGFHIVFDLENFRLSHLGRFNLCLMKTLSIAMKAYPVSFAVINIINYPTFVEKAIAVFKPFISEKLLSRVILMKDTDELRKVIGNVPLPVDYNGTSMTQKEYSDLMKQNLINIREYILKCDGIKCNEVKKNDDKVKCYQELDDGVAGTFRKLTID</sequence>
<evidence type="ECO:0000259" key="1">
    <source>
        <dbReference type="PROSITE" id="PS50191"/>
    </source>
</evidence>